<gene>
    <name evidence="1" type="ORF">V6N12_018587</name>
</gene>
<dbReference type="InterPro" id="IPR012337">
    <property type="entry name" value="RNaseH-like_sf"/>
</dbReference>
<name>A0ABR2BYB1_9ROSI</name>
<reference evidence="1 2" key="1">
    <citation type="journal article" date="2024" name="G3 (Bethesda)">
        <title>Genome assembly of Hibiscus sabdariffa L. provides insights into metabolisms of medicinal natural products.</title>
        <authorList>
            <person name="Kim T."/>
        </authorList>
    </citation>
    <scope>NUCLEOTIDE SEQUENCE [LARGE SCALE GENOMIC DNA]</scope>
    <source>
        <strain evidence="1">TK-2024</strain>
        <tissue evidence="1">Old leaves</tissue>
    </source>
</reference>
<dbReference type="InterPro" id="IPR044730">
    <property type="entry name" value="RNase_H-like_dom_plant"/>
</dbReference>
<dbReference type="PANTHER" id="PTHR47723">
    <property type="entry name" value="OS05G0353850 PROTEIN"/>
    <property type="match status" value="1"/>
</dbReference>
<organism evidence="1 2">
    <name type="scientific">Hibiscus sabdariffa</name>
    <name type="common">roselle</name>
    <dbReference type="NCBI Taxonomy" id="183260"/>
    <lineage>
        <taxon>Eukaryota</taxon>
        <taxon>Viridiplantae</taxon>
        <taxon>Streptophyta</taxon>
        <taxon>Embryophyta</taxon>
        <taxon>Tracheophyta</taxon>
        <taxon>Spermatophyta</taxon>
        <taxon>Magnoliopsida</taxon>
        <taxon>eudicotyledons</taxon>
        <taxon>Gunneridae</taxon>
        <taxon>Pentapetalae</taxon>
        <taxon>rosids</taxon>
        <taxon>malvids</taxon>
        <taxon>Malvales</taxon>
        <taxon>Malvaceae</taxon>
        <taxon>Malvoideae</taxon>
        <taxon>Hibiscus</taxon>
    </lineage>
</organism>
<evidence type="ECO:0000313" key="2">
    <source>
        <dbReference type="Proteomes" id="UP001472677"/>
    </source>
</evidence>
<dbReference type="InterPro" id="IPR002156">
    <property type="entry name" value="RNaseH_domain"/>
</dbReference>
<dbReference type="EMBL" id="JBBPBM010000075">
    <property type="protein sequence ID" value="KAK8512106.1"/>
    <property type="molecule type" value="Genomic_DNA"/>
</dbReference>
<dbReference type="CDD" id="cd06222">
    <property type="entry name" value="RNase_H_like"/>
    <property type="match status" value="1"/>
</dbReference>
<protein>
    <submittedName>
        <fullName evidence="1">Uncharacterized protein</fullName>
    </submittedName>
</protein>
<keyword evidence="2" id="KW-1185">Reference proteome</keyword>
<dbReference type="InterPro" id="IPR053151">
    <property type="entry name" value="RNase_H-like"/>
</dbReference>
<proteinExistence type="predicted"/>
<evidence type="ECO:0000313" key="1">
    <source>
        <dbReference type="EMBL" id="KAK8512106.1"/>
    </source>
</evidence>
<dbReference type="Proteomes" id="UP001472677">
    <property type="component" value="Unassembled WGS sequence"/>
</dbReference>
<accession>A0ABR2BYB1</accession>
<sequence>MHPTNTILNRAITWARYYSGICQKNISIAVNRGTPIPWKHPDPGWTCLNVDGAVSTVTGAGAIGGMLRDLAGSWIFGFQKGIETYCKEAVQMLNSLHADNNPFALLRAMVKLRQRGWVMDIIWVARDGNQAADTLAKSADSSALDVFHFLRPHEF</sequence>
<comment type="caution">
    <text evidence="1">The sequence shown here is derived from an EMBL/GenBank/DDBJ whole genome shotgun (WGS) entry which is preliminary data.</text>
</comment>
<dbReference type="SUPFAM" id="SSF53098">
    <property type="entry name" value="Ribonuclease H-like"/>
    <property type="match status" value="1"/>
</dbReference>
<dbReference type="PANTHER" id="PTHR47723:SF19">
    <property type="entry name" value="POLYNUCLEOTIDYL TRANSFERASE, RIBONUCLEASE H-LIKE SUPERFAMILY PROTEIN"/>
    <property type="match status" value="1"/>
</dbReference>
<dbReference type="Pfam" id="PF13456">
    <property type="entry name" value="RVT_3"/>
    <property type="match status" value="1"/>
</dbReference>